<keyword evidence="7" id="KW-1185">Reference proteome</keyword>
<sequence>MQPHQMTLDPARPWSAFAPDAFLKGGKLHGHLLKLAALSRGCTVDAIGDNLFLVSAPDGKTTCYSGRATPVMGIVAHRLAGNKIASAALMQKQGVQTPNGKVFGPRQLNAAVAHFKSLSFPAVVKPIEGSGGAGVTVNILDEAHFRAAWDEALKISRRGVIVERFIPGRDYRVFVIGDKVVAAARRHPASITGDGKHTVAELLDLKSADRAAIPYVGDKTLVLTPAMTRRLEEAGRSPQHVLDKGEVWQLHEVANIGAGGDSEDVTALIHPDFVEIAIRARQSIPGMGYAGVDLLAADISLPQDSQDWAICEINSSPEFALHHFPVFGRGRDVAGALIEHALGMTARDAASASTTVHIRIDGKVTGVGYRRWLQRQAHAYNLQGWVANTADSAVEAVFHGPKGVVAAVIASCRKGPRIAKPRSVSLIAETDETSNQAGFTVRPALVPV</sequence>
<dbReference type="PROSITE" id="PS50975">
    <property type="entry name" value="ATP_GRASP"/>
    <property type="match status" value="1"/>
</dbReference>
<feature type="domain" description="ATP-grasp" evidence="4">
    <location>
        <begin position="87"/>
        <end position="342"/>
    </location>
</feature>
<dbReference type="Proteomes" id="UP000234882">
    <property type="component" value="Chromosome"/>
</dbReference>
<evidence type="ECO:0000256" key="3">
    <source>
        <dbReference type="RuleBase" id="RU004168"/>
    </source>
</evidence>
<dbReference type="PANTHER" id="PTHR21621">
    <property type="entry name" value="RIBOSOMAL PROTEIN S6 MODIFICATION PROTEIN"/>
    <property type="match status" value="1"/>
</dbReference>
<evidence type="ECO:0000256" key="2">
    <source>
        <dbReference type="PROSITE-ProRule" id="PRU00520"/>
    </source>
</evidence>
<feature type="domain" description="Acylphosphatase-like" evidence="5">
    <location>
        <begin position="355"/>
        <end position="443"/>
    </location>
</feature>
<dbReference type="GO" id="GO:0046872">
    <property type="term" value="F:metal ion binding"/>
    <property type="evidence" value="ECO:0007669"/>
    <property type="project" value="InterPro"/>
</dbReference>
<dbReference type="KEGG" id="paru:CYR75_05205"/>
<evidence type="ECO:0000259" key="5">
    <source>
        <dbReference type="PROSITE" id="PS51160"/>
    </source>
</evidence>
<protein>
    <recommendedName>
        <fullName evidence="2">acylphosphatase</fullName>
        <ecNumber evidence="2">3.6.1.7</ecNumber>
    </recommendedName>
</protein>
<dbReference type="SMART" id="SM01209">
    <property type="entry name" value="GARS_A"/>
    <property type="match status" value="1"/>
</dbReference>
<dbReference type="AlphaFoldDB" id="A0A2K9ME46"/>
<keyword evidence="1" id="KW-0067">ATP-binding</keyword>
<feature type="active site" evidence="2">
    <location>
        <position position="388"/>
    </location>
</feature>
<dbReference type="GO" id="GO:0005524">
    <property type="term" value="F:ATP binding"/>
    <property type="evidence" value="ECO:0007669"/>
    <property type="project" value="UniProtKB-UniRule"/>
</dbReference>
<dbReference type="Pfam" id="PF08443">
    <property type="entry name" value="RimK"/>
    <property type="match status" value="1"/>
</dbReference>
<dbReference type="PANTHER" id="PTHR21621:SF0">
    <property type="entry name" value="BETA-CITRYLGLUTAMATE SYNTHASE B-RELATED"/>
    <property type="match status" value="1"/>
</dbReference>
<dbReference type="InterPro" id="IPR013651">
    <property type="entry name" value="ATP-grasp_RimK-type"/>
</dbReference>
<dbReference type="OrthoDB" id="9803907at2"/>
<dbReference type="PROSITE" id="PS51160">
    <property type="entry name" value="ACYLPHOSPHATASE_3"/>
    <property type="match status" value="1"/>
</dbReference>
<dbReference type="Gene3D" id="3.30.470.20">
    <property type="entry name" value="ATP-grasp fold, B domain"/>
    <property type="match status" value="2"/>
</dbReference>
<feature type="active site" evidence="2">
    <location>
        <position position="370"/>
    </location>
</feature>
<dbReference type="InterPro" id="IPR001792">
    <property type="entry name" value="Acylphosphatase-like_dom"/>
</dbReference>
<dbReference type="EMBL" id="CP025583">
    <property type="protein sequence ID" value="AUM73762.1"/>
    <property type="molecule type" value="Genomic_DNA"/>
</dbReference>
<dbReference type="Gene3D" id="3.30.70.100">
    <property type="match status" value="1"/>
</dbReference>
<keyword evidence="1" id="KW-0547">Nucleotide-binding</keyword>
<dbReference type="SUPFAM" id="SSF56059">
    <property type="entry name" value="Glutathione synthetase ATP-binding domain-like"/>
    <property type="match status" value="1"/>
</dbReference>
<name>A0A2K9ME46_9RHOB</name>
<dbReference type="Pfam" id="PF00708">
    <property type="entry name" value="Acylphosphatase"/>
    <property type="match status" value="1"/>
</dbReference>
<dbReference type="RefSeq" id="WP_101499116.1">
    <property type="nucleotide sequence ID" value="NZ_CP025583.1"/>
</dbReference>
<dbReference type="InterPro" id="IPR036046">
    <property type="entry name" value="Acylphosphatase-like_dom_sf"/>
</dbReference>
<evidence type="ECO:0000256" key="1">
    <source>
        <dbReference type="PROSITE-ProRule" id="PRU00409"/>
    </source>
</evidence>
<evidence type="ECO:0000259" key="4">
    <source>
        <dbReference type="PROSITE" id="PS50975"/>
    </source>
</evidence>
<accession>A0A2K9ME46</accession>
<dbReference type="GO" id="GO:0018169">
    <property type="term" value="F:ribosomal S6-glutamic acid ligase activity"/>
    <property type="evidence" value="ECO:0007669"/>
    <property type="project" value="TreeGrafter"/>
</dbReference>
<evidence type="ECO:0000313" key="6">
    <source>
        <dbReference type="EMBL" id="AUM73762.1"/>
    </source>
</evidence>
<dbReference type="GO" id="GO:0005737">
    <property type="term" value="C:cytoplasm"/>
    <property type="evidence" value="ECO:0007669"/>
    <property type="project" value="TreeGrafter"/>
</dbReference>
<dbReference type="InterPro" id="IPR011761">
    <property type="entry name" value="ATP-grasp"/>
</dbReference>
<reference evidence="7" key="1">
    <citation type="submission" date="2017-12" db="EMBL/GenBank/DDBJ databases">
        <title>Genomic analysis of Paracoccus sp. CBA4604.</title>
        <authorList>
            <person name="Roh S.W."/>
            <person name="Kim J.Y."/>
            <person name="Kim J.S."/>
        </authorList>
    </citation>
    <scope>NUCLEOTIDE SEQUENCE [LARGE SCALE GENOMIC DNA]</scope>
    <source>
        <strain evidence="7">CBA4604</strain>
    </source>
</reference>
<comment type="catalytic activity">
    <reaction evidence="2">
        <text>an acyl phosphate + H2O = a carboxylate + phosphate + H(+)</text>
        <dbReference type="Rhea" id="RHEA:14965"/>
        <dbReference type="ChEBI" id="CHEBI:15377"/>
        <dbReference type="ChEBI" id="CHEBI:15378"/>
        <dbReference type="ChEBI" id="CHEBI:29067"/>
        <dbReference type="ChEBI" id="CHEBI:43474"/>
        <dbReference type="ChEBI" id="CHEBI:59918"/>
        <dbReference type="EC" id="3.6.1.7"/>
    </reaction>
</comment>
<dbReference type="EC" id="3.6.1.7" evidence="2"/>
<organism evidence="6 7">
    <name type="scientific">Paracoccus jeotgali</name>
    <dbReference type="NCBI Taxonomy" id="2065379"/>
    <lineage>
        <taxon>Bacteria</taxon>
        <taxon>Pseudomonadati</taxon>
        <taxon>Pseudomonadota</taxon>
        <taxon>Alphaproteobacteria</taxon>
        <taxon>Rhodobacterales</taxon>
        <taxon>Paracoccaceae</taxon>
        <taxon>Paracoccus</taxon>
    </lineage>
</organism>
<keyword evidence="2" id="KW-0378">Hydrolase</keyword>
<dbReference type="SUPFAM" id="SSF54975">
    <property type="entry name" value="Acylphosphatase/BLUF domain-like"/>
    <property type="match status" value="1"/>
</dbReference>
<proteinExistence type="inferred from homology"/>
<dbReference type="GO" id="GO:0009432">
    <property type="term" value="P:SOS response"/>
    <property type="evidence" value="ECO:0007669"/>
    <property type="project" value="TreeGrafter"/>
</dbReference>
<gene>
    <name evidence="6" type="ORF">CYR75_05205</name>
</gene>
<comment type="similarity">
    <text evidence="3">Belongs to the acylphosphatase family.</text>
</comment>
<evidence type="ECO:0000313" key="7">
    <source>
        <dbReference type="Proteomes" id="UP000234882"/>
    </source>
</evidence>
<dbReference type="GO" id="GO:0003998">
    <property type="term" value="F:acylphosphatase activity"/>
    <property type="evidence" value="ECO:0007669"/>
    <property type="project" value="UniProtKB-EC"/>
</dbReference>